<dbReference type="Proteomes" id="UP001479436">
    <property type="component" value="Unassembled WGS sequence"/>
</dbReference>
<reference evidence="1 2" key="1">
    <citation type="submission" date="2023-04" db="EMBL/GenBank/DDBJ databases">
        <title>Genome of Basidiobolus ranarum AG-B5.</title>
        <authorList>
            <person name="Stajich J.E."/>
            <person name="Carter-House D."/>
            <person name="Gryganskyi A."/>
        </authorList>
    </citation>
    <scope>NUCLEOTIDE SEQUENCE [LARGE SCALE GENOMIC DNA]</scope>
    <source>
        <strain evidence="1 2">AG-B5</strain>
    </source>
</reference>
<protein>
    <submittedName>
        <fullName evidence="1">Uncharacterized protein</fullName>
    </submittedName>
</protein>
<evidence type="ECO:0000313" key="1">
    <source>
        <dbReference type="EMBL" id="KAK9765403.1"/>
    </source>
</evidence>
<organism evidence="1 2">
    <name type="scientific">Basidiobolus ranarum</name>
    <dbReference type="NCBI Taxonomy" id="34480"/>
    <lineage>
        <taxon>Eukaryota</taxon>
        <taxon>Fungi</taxon>
        <taxon>Fungi incertae sedis</taxon>
        <taxon>Zoopagomycota</taxon>
        <taxon>Entomophthoromycotina</taxon>
        <taxon>Basidiobolomycetes</taxon>
        <taxon>Basidiobolales</taxon>
        <taxon>Basidiobolaceae</taxon>
        <taxon>Basidiobolus</taxon>
    </lineage>
</organism>
<name>A0ABR2WV58_9FUNG</name>
<evidence type="ECO:0000313" key="2">
    <source>
        <dbReference type="Proteomes" id="UP001479436"/>
    </source>
</evidence>
<proteinExistence type="predicted"/>
<sequence length="86" mass="10164">MSQLAEAPWSVFVRRDVWRNNYNAISTELFLLGSSKVYQSNEGGVAAFTLRVLRGITLLYLHKMYYVFWRIKRADTYSKMLDITEY</sequence>
<dbReference type="EMBL" id="JASJQH010000273">
    <property type="protein sequence ID" value="KAK9765403.1"/>
    <property type="molecule type" value="Genomic_DNA"/>
</dbReference>
<keyword evidence="2" id="KW-1185">Reference proteome</keyword>
<accession>A0ABR2WV58</accession>
<gene>
    <name evidence="1" type="ORF">K7432_006297</name>
</gene>
<comment type="caution">
    <text evidence="1">The sequence shown here is derived from an EMBL/GenBank/DDBJ whole genome shotgun (WGS) entry which is preliminary data.</text>
</comment>